<keyword evidence="2 5" id="KW-0560">Oxidoreductase</keyword>
<dbReference type="SMART" id="SM00822">
    <property type="entry name" value="PKS_KR"/>
    <property type="match status" value="1"/>
</dbReference>
<gene>
    <name evidence="7" type="ORF">LFTS_02160</name>
</gene>
<dbReference type="PRINTS" id="PR00081">
    <property type="entry name" value="GDHRDH"/>
</dbReference>
<dbReference type="InterPro" id="IPR011284">
    <property type="entry name" value="3oxo_ACP_reduc"/>
</dbReference>
<comment type="similarity">
    <text evidence="1 5">Belongs to the short-chain dehydrogenases/reductases (SDR) family.</text>
</comment>
<comment type="function">
    <text evidence="5">Catalyzes the NADPH-dependent reduction of beta-ketoacyl-ACP substrates to beta-hydroxyacyl-ACP products, the first reductive step in the elongation cycle of fatty acid biosynthesis.</text>
</comment>
<dbReference type="PANTHER" id="PTHR42879:SF2">
    <property type="entry name" value="3-OXOACYL-[ACYL-CARRIER-PROTEIN] REDUCTASE FABG"/>
    <property type="match status" value="1"/>
</dbReference>
<feature type="binding site" evidence="4">
    <location>
        <begin position="158"/>
        <end position="162"/>
    </location>
    <ligand>
        <name>NADP(+)</name>
        <dbReference type="ChEBI" id="CHEBI:58349"/>
    </ligand>
</feature>
<evidence type="ECO:0000313" key="7">
    <source>
        <dbReference type="EMBL" id="SOU93508.1"/>
    </source>
</evidence>
<feature type="binding site" evidence="4">
    <location>
        <begin position="18"/>
        <end position="21"/>
    </location>
    <ligand>
        <name>NADP(+)</name>
        <dbReference type="ChEBI" id="CHEBI:58349"/>
    </ligand>
</feature>
<feature type="active site" description="Proton acceptor" evidence="3">
    <location>
        <position position="158"/>
    </location>
</feature>
<comment type="subunit">
    <text evidence="5">Homotetramer.</text>
</comment>
<dbReference type="AlphaFoldDB" id="A0A2I2MIH9"/>
<dbReference type="InterPro" id="IPR002347">
    <property type="entry name" value="SDR_fam"/>
</dbReference>
<keyword evidence="5" id="KW-0276">Fatty acid metabolism</keyword>
<evidence type="ECO:0000256" key="1">
    <source>
        <dbReference type="ARBA" id="ARBA00006484"/>
    </source>
</evidence>
<feature type="binding site" evidence="4">
    <location>
        <position position="93"/>
    </location>
    <ligand>
        <name>NADP(+)</name>
        <dbReference type="ChEBI" id="CHEBI:58349"/>
    </ligand>
</feature>
<dbReference type="Gene3D" id="3.40.50.720">
    <property type="entry name" value="NAD(P)-binding Rossmann-like Domain"/>
    <property type="match status" value="1"/>
</dbReference>
<dbReference type="PROSITE" id="PS00061">
    <property type="entry name" value="ADH_SHORT"/>
    <property type="match status" value="1"/>
</dbReference>
<evidence type="ECO:0000256" key="5">
    <source>
        <dbReference type="RuleBase" id="RU366074"/>
    </source>
</evidence>
<keyword evidence="5" id="KW-0275">Fatty acid biosynthesis</keyword>
<dbReference type="GO" id="GO:0006633">
    <property type="term" value="P:fatty acid biosynthetic process"/>
    <property type="evidence" value="ECO:0007669"/>
    <property type="project" value="UniProtKB-UniPathway"/>
</dbReference>
<dbReference type="EC" id="1.1.1.100" evidence="5"/>
<protein>
    <recommendedName>
        <fullName evidence="5">3-oxoacyl-[acyl-carrier-protein] reductase</fullName>
        <ecNumber evidence="5">1.1.1.100</ecNumber>
    </recommendedName>
</protein>
<name>A0A2I2MIH9_9BACT</name>
<dbReference type="UniPathway" id="UPA00094"/>
<sequence>MSTSTPGMLEGQVALVTGASRGIGRAIADCLRAEGAQVWYGVRSVTSEMEKIQSDSQNRVVYLSLDVASGDSIEKGLDTLLNRSGRIDILVNNAGIVRDGLMVRMKDEDFMDVIETNLLGAFRLMRGATKAMMKQKYGRIVSISSVVGTTGNAGQANYAASKGGLVALSKSLALEVASRGITVNVVAPGFVETDMTDALPDKVREKALEHIPVGRFGKASEIAFAVRYLVSREAGFVTGQTLHVNGGMALV</sequence>
<keyword evidence="4 5" id="KW-0521">NADP</keyword>
<dbReference type="GO" id="GO:0051287">
    <property type="term" value="F:NAD binding"/>
    <property type="evidence" value="ECO:0007669"/>
    <property type="project" value="UniProtKB-UniRule"/>
</dbReference>
<dbReference type="SUPFAM" id="SSF51735">
    <property type="entry name" value="NAD(P)-binding Rossmann-fold domains"/>
    <property type="match status" value="1"/>
</dbReference>
<dbReference type="InterPro" id="IPR050259">
    <property type="entry name" value="SDR"/>
</dbReference>
<dbReference type="PANTHER" id="PTHR42879">
    <property type="entry name" value="3-OXOACYL-(ACYL-CARRIER-PROTEIN) REDUCTASE"/>
    <property type="match status" value="1"/>
</dbReference>
<organism evidence="7">
    <name type="scientific">Leptospirillum ferriphilum</name>
    <dbReference type="NCBI Taxonomy" id="178606"/>
    <lineage>
        <taxon>Bacteria</taxon>
        <taxon>Pseudomonadati</taxon>
        <taxon>Nitrospirota</taxon>
        <taxon>Nitrospiria</taxon>
        <taxon>Nitrospirales</taxon>
        <taxon>Nitrospiraceae</taxon>
        <taxon>Leptospirillum</taxon>
    </lineage>
</organism>
<accession>A0A2I2MIH9</accession>
<evidence type="ECO:0000256" key="4">
    <source>
        <dbReference type="PIRSR" id="PIRSR611284-2"/>
    </source>
</evidence>
<evidence type="ECO:0000256" key="3">
    <source>
        <dbReference type="PIRSR" id="PIRSR611284-1"/>
    </source>
</evidence>
<dbReference type="InterPro" id="IPR020904">
    <property type="entry name" value="Sc_DH/Rdtase_CS"/>
</dbReference>
<dbReference type="Pfam" id="PF13561">
    <property type="entry name" value="adh_short_C2"/>
    <property type="match status" value="1"/>
</dbReference>
<evidence type="ECO:0000259" key="6">
    <source>
        <dbReference type="SMART" id="SM00822"/>
    </source>
</evidence>
<dbReference type="InterPro" id="IPR057326">
    <property type="entry name" value="KR_dom"/>
</dbReference>
<comment type="pathway">
    <text evidence="5">Lipid metabolism; fatty acid biosynthesis.</text>
</comment>
<reference evidence="7" key="1">
    <citation type="submission" date="2017-12" db="EMBL/GenBank/DDBJ databases">
        <authorList>
            <consortium name="SysMetEx"/>
        </authorList>
    </citation>
    <scope>NUCLEOTIDE SEQUENCE</scope>
    <source>
        <strain evidence="7">Pb_238</strain>
    </source>
</reference>
<proteinExistence type="inferred from homology"/>
<dbReference type="PRINTS" id="PR00080">
    <property type="entry name" value="SDRFAMILY"/>
</dbReference>
<dbReference type="CDD" id="cd05333">
    <property type="entry name" value="BKR_SDR_c"/>
    <property type="match status" value="1"/>
</dbReference>
<dbReference type="NCBIfam" id="NF009466">
    <property type="entry name" value="PRK12826.1-2"/>
    <property type="match status" value="1"/>
</dbReference>
<keyword evidence="5" id="KW-0444">Lipid biosynthesis</keyword>
<dbReference type="NCBIfam" id="TIGR01830">
    <property type="entry name" value="3oxo_ACP_reduc"/>
    <property type="match status" value="1"/>
</dbReference>
<comment type="catalytic activity">
    <reaction evidence="5">
        <text>a (3R)-hydroxyacyl-[ACP] + NADP(+) = a 3-oxoacyl-[ACP] + NADPH + H(+)</text>
        <dbReference type="Rhea" id="RHEA:17397"/>
        <dbReference type="Rhea" id="RHEA-COMP:9916"/>
        <dbReference type="Rhea" id="RHEA-COMP:9945"/>
        <dbReference type="ChEBI" id="CHEBI:15378"/>
        <dbReference type="ChEBI" id="CHEBI:57783"/>
        <dbReference type="ChEBI" id="CHEBI:58349"/>
        <dbReference type="ChEBI" id="CHEBI:78776"/>
        <dbReference type="ChEBI" id="CHEBI:78827"/>
        <dbReference type="EC" id="1.1.1.100"/>
    </reaction>
</comment>
<evidence type="ECO:0000256" key="2">
    <source>
        <dbReference type="ARBA" id="ARBA00023002"/>
    </source>
</evidence>
<dbReference type="EMBL" id="LT966316">
    <property type="protein sequence ID" value="SOU93508.1"/>
    <property type="molecule type" value="Genomic_DNA"/>
</dbReference>
<dbReference type="InterPro" id="IPR036291">
    <property type="entry name" value="NAD(P)-bd_dom_sf"/>
</dbReference>
<keyword evidence="5" id="KW-0443">Lipid metabolism</keyword>
<dbReference type="GO" id="GO:0004316">
    <property type="term" value="F:3-oxoacyl-[acyl-carrier-protein] reductase (NADPH) activity"/>
    <property type="evidence" value="ECO:0007669"/>
    <property type="project" value="UniProtKB-UniRule"/>
</dbReference>
<feature type="domain" description="Ketoreductase" evidence="6">
    <location>
        <begin position="12"/>
        <end position="194"/>
    </location>
</feature>
<dbReference type="FunFam" id="3.40.50.720:FF:000173">
    <property type="entry name" value="3-oxoacyl-[acyl-carrier protein] reductase"/>
    <property type="match status" value="1"/>
</dbReference>